<dbReference type="KEGG" id="aten:116302551"/>
<feature type="transmembrane region" description="Helical" evidence="6">
    <location>
        <begin position="45"/>
        <end position="66"/>
    </location>
</feature>
<keyword evidence="3 6" id="KW-0812">Transmembrane</keyword>
<evidence type="ECO:0000256" key="6">
    <source>
        <dbReference type="SAM" id="Phobius"/>
    </source>
</evidence>
<dbReference type="Pfam" id="PF04103">
    <property type="entry name" value="CD20"/>
    <property type="match status" value="1"/>
</dbReference>
<dbReference type="PANTHER" id="PTHR23320">
    <property type="entry name" value="MEMBRANE-SPANNING 4-DOMAINS SUBFAMILY A MS4A -RELATED"/>
    <property type="match status" value="1"/>
</dbReference>
<dbReference type="InParanoid" id="A0A6P8ILA1"/>
<dbReference type="OrthoDB" id="5950292at2759"/>
<dbReference type="GO" id="GO:0016020">
    <property type="term" value="C:membrane"/>
    <property type="evidence" value="ECO:0007669"/>
    <property type="project" value="UniProtKB-SubCell"/>
</dbReference>
<dbReference type="Proteomes" id="UP000515163">
    <property type="component" value="Unplaced"/>
</dbReference>
<evidence type="ECO:0000313" key="8">
    <source>
        <dbReference type="RefSeq" id="XP_031567741.1"/>
    </source>
</evidence>
<dbReference type="RefSeq" id="XP_031567741.1">
    <property type="nucleotide sequence ID" value="XM_031711881.1"/>
</dbReference>
<keyword evidence="5 6" id="KW-0472">Membrane</keyword>
<dbReference type="GeneID" id="116302551"/>
<gene>
    <name evidence="8" type="primary">LOC116302551</name>
</gene>
<evidence type="ECO:0000256" key="4">
    <source>
        <dbReference type="ARBA" id="ARBA00022989"/>
    </source>
</evidence>
<dbReference type="InterPro" id="IPR007237">
    <property type="entry name" value="CD20-like"/>
</dbReference>
<dbReference type="InterPro" id="IPR030417">
    <property type="entry name" value="MS4A"/>
</dbReference>
<evidence type="ECO:0000256" key="5">
    <source>
        <dbReference type="ARBA" id="ARBA00023136"/>
    </source>
</evidence>
<comment type="subcellular location">
    <subcellularLocation>
        <location evidence="1">Membrane</location>
        <topology evidence="1">Multi-pass membrane protein</topology>
    </subcellularLocation>
</comment>
<accession>A0A6P8ILA1</accession>
<feature type="transmembrane region" description="Helical" evidence="6">
    <location>
        <begin position="140"/>
        <end position="164"/>
    </location>
</feature>
<evidence type="ECO:0000313" key="7">
    <source>
        <dbReference type="Proteomes" id="UP000515163"/>
    </source>
</evidence>
<evidence type="ECO:0000256" key="3">
    <source>
        <dbReference type="ARBA" id="ARBA00022692"/>
    </source>
</evidence>
<comment type="similarity">
    <text evidence="2">Belongs to the MS4A family.</text>
</comment>
<protein>
    <submittedName>
        <fullName evidence="8">Uncharacterized protein LOC116302551</fullName>
    </submittedName>
</protein>
<dbReference type="PANTHER" id="PTHR23320:SF163">
    <property type="entry name" value="AMINO ACID PERMEASE_ SLC12A DOMAIN-CONTAINING PROTEIN"/>
    <property type="match status" value="1"/>
</dbReference>
<evidence type="ECO:0000256" key="1">
    <source>
        <dbReference type="ARBA" id="ARBA00004141"/>
    </source>
</evidence>
<keyword evidence="4 6" id="KW-1133">Transmembrane helix</keyword>
<dbReference type="AlphaFoldDB" id="A0A6P8ILA1"/>
<organism evidence="7 8">
    <name type="scientific">Actinia tenebrosa</name>
    <name type="common">Australian red waratah sea anemone</name>
    <dbReference type="NCBI Taxonomy" id="6105"/>
    <lineage>
        <taxon>Eukaryota</taxon>
        <taxon>Metazoa</taxon>
        <taxon>Cnidaria</taxon>
        <taxon>Anthozoa</taxon>
        <taxon>Hexacorallia</taxon>
        <taxon>Actiniaria</taxon>
        <taxon>Actiniidae</taxon>
        <taxon>Actinia</taxon>
    </lineage>
</organism>
<keyword evidence="7" id="KW-1185">Reference proteome</keyword>
<name>A0A6P8ILA1_ACTTE</name>
<evidence type="ECO:0000256" key="2">
    <source>
        <dbReference type="ARBA" id="ARBA00009565"/>
    </source>
</evidence>
<proteinExistence type="inferred from homology"/>
<feature type="transmembrane region" description="Helical" evidence="6">
    <location>
        <begin position="12"/>
        <end position="33"/>
    </location>
</feature>
<sequence>MARFRYSFNTPAKVMGCIHAALGGLLIVMGIVARIQVYHWTSEMLLGIWTGVVFLSTGAVAVVGAYRRMAMKQKRSYIITFVIMSVISLILAIFVVICYAMAVIAFFGGEKMGNFSWYNWDDRAYTSQNVKKARGITATILALGLNELLISIVSLIHGLMCCCLRKWHQLKHQELNHRNSTYSDHYRHNAERE</sequence>
<reference evidence="8" key="1">
    <citation type="submission" date="2025-08" db="UniProtKB">
        <authorList>
            <consortium name="RefSeq"/>
        </authorList>
    </citation>
    <scope>IDENTIFICATION</scope>
    <source>
        <tissue evidence="8">Tentacle</tissue>
    </source>
</reference>
<feature type="transmembrane region" description="Helical" evidence="6">
    <location>
        <begin position="78"/>
        <end position="107"/>
    </location>
</feature>